<accession>A0A0B5APK4</accession>
<protein>
    <submittedName>
        <fullName evidence="1">Uncharacterized protein</fullName>
    </submittedName>
</protein>
<keyword evidence="2" id="KW-1185">Reference proteome</keyword>
<organism evidence="1 2">
    <name type="scientific">Jeotgalibacillus malaysiensis</name>
    <dbReference type="NCBI Taxonomy" id="1508404"/>
    <lineage>
        <taxon>Bacteria</taxon>
        <taxon>Bacillati</taxon>
        <taxon>Bacillota</taxon>
        <taxon>Bacilli</taxon>
        <taxon>Bacillales</taxon>
        <taxon>Caryophanaceae</taxon>
        <taxon>Jeotgalibacillus</taxon>
    </lineage>
</organism>
<gene>
    <name evidence="1" type="ORF">JMA_11110</name>
</gene>
<name>A0A0B5APK4_9BACL</name>
<dbReference type="Proteomes" id="UP000031449">
    <property type="component" value="Chromosome"/>
</dbReference>
<evidence type="ECO:0000313" key="2">
    <source>
        <dbReference type="Proteomes" id="UP000031449"/>
    </source>
</evidence>
<sequence length="49" mass="5349">MLSAVEGGLLWNSSSRRRLTADGEPHCRTCSMHSFGSAIYNVAIILKVL</sequence>
<dbReference type="KEGG" id="jeo:JMA_11110"/>
<dbReference type="AlphaFoldDB" id="A0A0B5APK4"/>
<proteinExistence type="predicted"/>
<dbReference type="EMBL" id="CP009416">
    <property type="protein sequence ID" value="AJD90428.1"/>
    <property type="molecule type" value="Genomic_DNA"/>
</dbReference>
<dbReference type="HOGENOM" id="CLU_3136621_0_0_9"/>
<reference evidence="1 2" key="1">
    <citation type="submission" date="2014-08" db="EMBL/GenBank/DDBJ databases">
        <title>Complete genome of a marine bacteria Jeotgalibacillus malaysiensis.</title>
        <authorList>
            <person name="Yaakop A.S."/>
            <person name="Chan K.-G."/>
            <person name="Goh K.M."/>
        </authorList>
    </citation>
    <scope>NUCLEOTIDE SEQUENCE [LARGE SCALE GENOMIC DNA]</scope>
    <source>
        <strain evidence="1 2">D5</strain>
    </source>
</reference>
<dbReference type="BioCyc" id="JESP1508404:G14D9-10343-MONOMER"/>
<evidence type="ECO:0000313" key="1">
    <source>
        <dbReference type="EMBL" id="AJD90428.1"/>
    </source>
</evidence>